<sequence>MRVNIRELIPKHKQDYERVEQLKTKTLEEIKPILPELLEWLQDMNWPIAQDIENIVFTFDNTVFTLQATTLGLSGV</sequence>
<dbReference type="Gene3D" id="1.25.40.750">
    <property type="entry name" value="Domain of unknown function DUF5071"/>
    <property type="match status" value="1"/>
</dbReference>
<accession>A0A3P3U6P5</accession>
<organism evidence="2 3">
    <name type="scientific">Paenibacillus oralis</name>
    <dbReference type="NCBI Taxonomy" id="2490856"/>
    <lineage>
        <taxon>Bacteria</taxon>
        <taxon>Bacillati</taxon>
        <taxon>Bacillota</taxon>
        <taxon>Bacilli</taxon>
        <taxon>Bacillales</taxon>
        <taxon>Paenibacillaceae</taxon>
        <taxon>Paenibacillus</taxon>
    </lineage>
</organism>
<gene>
    <name evidence="2" type="ORF">EHV15_26280</name>
</gene>
<dbReference type="AlphaFoldDB" id="A0A3P3U6P5"/>
<feature type="domain" description="DUF5071" evidence="1">
    <location>
        <begin position="8"/>
        <end position="64"/>
    </location>
</feature>
<dbReference type="InterPro" id="IPR038692">
    <property type="entry name" value="Cthe_2751_sf"/>
</dbReference>
<proteinExistence type="predicted"/>
<evidence type="ECO:0000313" key="3">
    <source>
        <dbReference type="Proteomes" id="UP000267017"/>
    </source>
</evidence>
<dbReference type="EMBL" id="RRCN01000001">
    <property type="protein sequence ID" value="RRJ66031.1"/>
    <property type="molecule type" value="Genomic_DNA"/>
</dbReference>
<dbReference type="OrthoDB" id="1846249at2"/>
<comment type="caution">
    <text evidence="2">The sequence shown here is derived from an EMBL/GenBank/DDBJ whole genome shotgun (WGS) entry which is preliminary data.</text>
</comment>
<protein>
    <submittedName>
        <fullName evidence="2">DUF5071 domain-containing protein</fullName>
    </submittedName>
</protein>
<name>A0A3P3U6P5_9BACL</name>
<dbReference type="InterPro" id="IPR031837">
    <property type="entry name" value="DUF5071"/>
</dbReference>
<keyword evidence="3" id="KW-1185">Reference proteome</keyword>
<evidence type="ECO:0000313" key="2">
    <source>
        <dbReference type="EMBL" id="RRJ66031.1"/>
    </source>
</evidence>
<evidence type="ECO:0000259" key="1">
    <source>
        <dbReference type="Pfam" id="PF16804"/>
    </source>
</evidence>
<reference evidence="2 3" key="1">
    <citation type="submission" date="2018-11" db="EMBL/GenBank/DDBJ databases">
        <title>Genome sequencing of Paenibacillus sp. KCOM 3021 (= ChDC PVNT-B20).</title>
        <authorList>
            <person name="Kook J.-K."/>
            <person name="Park S.-N."/>
            <person name="Lim Y.K."/>
        </authorList>
    </citation>
    <scope>NUCLEOTIDE SEQUENCE [LARGE SCALE GENOMIC DNA]</scope>
    <source>
        <strain evidence="2 3">KCOM 3021</strain>
    </source>
</reference>
<dbReference type="Pfam" id="PF16804">
    <property type="entry name" value="DUF5071"/>
    <property type="match status" value="1"/>
</dbReference>
<dbReference type="Proteomes" id="UP000267017">
    <property type="component" value="Unassembled WGS sequence"/>
</dbReference>